<feature type="region of interest" description="Disordered" evidence="6">
    <location>
        <begin position="339"/>
        <end position="402"/>
    </location>
</feature>
<dbReference type="SMART" id="SM00356">
    <property type="entry name" value="ZnF_C3H1"/>
    <property type="match status" value="1"/>
</dbReference>
<feature type="compositionally biased region" description="Gly residues" evidence="6">
    <location>
        <begin position="858"/>
        <end position="871"/>
    </location>
</feature>
<dbReference type="AlphaFoldDB" id="A0AAD5TRM0"/>
<evidence type="ECO:0000256" key="5">
    <source>
        <dbReference type="PROSITE-ProRule" id="PRU00723"/>
    </source>
</evidence>
<reference evidence="9" key="1">
    <citation type="submission" date="2020-05" db="EMBL/GenBank/DDBJ databases">
        <title>Phylogenomic resolution of chytrid fungi.</title>
        <authorList>
            <person name="Stajich J.E."/>
            <person name="Amses K."/>
            <person name="Simmons R."/>
            <person name="Seto K."/>
            <person name="Myers J."/>
            <person name="Bonds A."/>
            <person name="Quandt C.A."/>
            <person name="Barry K."/>
            <person name="Liu P."/>
            <person name="Grigoriev I."/>
            <person name="Longcore J.E."/>
            <person name="James T.Y."/>
        </authorList>
    </citation>
    <scope>NUCLEOTIDE SEQUENCE</scope>
    <source>
        <strain evidence="9">JEL0379</strain>
    </source>
</reference>
<comment type="subcellular location">
    <subcellularLocation>
        <location evidence="4">Nucleus</location>
    </subcellularLocation>
</comment>
<evidence type="ECO:0000256" key="3">
    <source>
        <dbReference type="ARBA" id="ARBA00022833"/>
    </source>
</evidence>
<keyword evidence="2 5" id="KW-0863">Zinc-finger</keyword>
<protein>
    <recommendedName>
        <fullName evidence="11">C3H1-type domain-containing protein</fullName>
    </recommendedName>
</protein>
<dbReference type="InterPro" id="IPR041367">
    <property type="entry name" value="Znf-CCCH_4"/>
</dbReference>
<sequence>MINPLHQYNYGGMPLTGVPGTITTPLPGYPMYNFPPAMPQHDWSTLLGSTAISPMGSSFSSAPSSATPQSASSITSFSGLPSSISALPPAPSAQVPTFTTGAQGAAQPTYTLPSYQTQASHHPPPTTITTTSVTTPPAQPPTPDSLSSSRPVPLPTRLPASPPVTDGKSAMEGVVLTSPQPAAAPTPARSPSPVKVLTVEEEIQLLVNGTGEISDMQAFAKLVSSQTEWESRAKVLAPLNTAADSKNLQSFRRQQGLKLVTKLLLQSKDQLEDAAAASVAIVALQILLKMPVSLDELKEVKTGKVVKHFATAAAGDKGSEIHEAAKKVMDSWQALVASASAKESASPTDEAQDKANERKRDRDSAEQDAAAATSSKRVKADDAVKRENSAASDKRKAAAPLTPPAAVADMDIFKSLAHTSLPKIKKVDPKVLEEATKPALEAKATSPITTEKSRTATVGTFALPAAGTIPSYRKDPSATTLSPASASASASASSAPAKRRVRFAEGDKLLSIRIFETDQGGQDSDSFNTVPHMLGNARDFDRQEGKRAFRKDVYQAKAWTPPPLINAPQTYEWGKNSIEDKIQEERERTMLGVAYYSENQIPPSATEPIEPATPPPHPPKPIRWDPPAPAPAAPAFAPLSTPLAGGLDLNSISSLLGMLQSNNAQANPQQSLLAALQQPAAAQTPQQQPNIASLLSKLTQQPQLNLASLLGAAAGATPKAQPNQFQQLGGQHRHSPPGQQHQNQQQNPHQQQYNQQQQQPYRQNLPFHMQQQQQQQTRTQGSPDNTATAGTNTRSRWGPPSNATVNNNSNNENLTPGGFPPGGFPQQHNAQAPYQQHQQTQQQQQYNHHQRGASHNNRGGGRGGFGGGAGRPGPYDRPQQGVQMAPGSMDRPCNNFVATGMCRWGDRCAFRHDVKQ</sequence>
<dbReference type="PROSITE" id="PS50103">
    <property type="entry name" value="ZF_C3H1"/>
    <property type="match status" value="1"/>
</dbReference>
<keyword evidence="10" id="KW-1185">Reference proteome</keyword>
<dbReference type="InterPro" id="IPR036855">
    <property type="entry name" value="Znf_CCCH_sf"/>
</dbReference>
<proteinExistence type="predicted"/>
<name>A0AAD5TRM0_9FUNG</name>
<dbReference type="GO" id="GO:0008270">
    <property type="term" value="F:zinc ion binding"/>
    <property type="evidence" value="ECO:0007669"/>
    <property type="project" value="UniProtKB-KW"/>
</dbReference>
<feature type="compositionally biased region" description="Pro residues" evidence="6">
    <location>
        <begin position="611"/>
        <end position="632"/>
    </location>
</feature>
<dbReference type="SUPFAM" id="SSF90229">
    <property type="entry name" value="CCCH zinc finger"/>
    <property type="match status" value="1"/>
</dbReference>
<feature type="compositionally biased region" description="Pro residues" evidence="6">
    <location>
        <begin position="152"/>
        <end position="162"/>
    </location>
</feature>
<dbReference type="Proteomes" id="UP001212152">
    <property type="component" value="Unassembled WGS sequence"/>
</dbReference>
<dbReference type="SUPFAM" id="SSF47676">
    <property type="entry name" value="Conserved domain common to transcription factors TFIIS, elongin A, CRSP70"/>
    <property type="match status" value="1"/>
</dbReference>
<dbReference type="Pfam" id="PF18044">
    <property type="entry name" value="zf-CCCH_4"/>
    <property type="match status" value="1"/>
</dbReference>
<feature type="compositionally biased region" description="Low complexity" evidence="6">
    <location>
        <begin position="824"/>
        <end position="847"/>
    </location>
</feature>
<feature type="region of interest" description="Disordered" evidence="6">
    <location>
        <begin position="717"/>
        <end position="888"/>
    </location>
</feature>
<comment type="caution">
    <text evidence="9">The sequence shown here is derived from an EMBL/GenBank/DDBJ whole genome shotgun (WGS) entry which is preliminary data.</text>
</comment>
<evidence type="ECO:0000256" key="6">
    <source>
        <dbReference type="SAM" id="MobiDB-lite"/>
    </source>
</evidence>
<evidence type="ECO:0008006" key="11">
    <source>
        <dbReference type="Google" id="ProtNLM"/>
    </source>
</evidence>
<feature type="domain" description="TFIIS N-terminal" evidence="8">
    <location>
        <begin position="262"/>
        <end position="339"/>
    </location>
</feature>
<accession>A0AAD5TRM0</accession>
<feature type="compositionally biased region" description="Low complexity" evidence="6">
    <location>
        <begin position="477"/>
        <end position="496"/>
    </location>
</feature>
<feature type="compositionally biased region" description="Low complexity" evidence="6">
    <location>
        <begin position="739"/>
        <end position="776"/>
    </location>
</feature>
<evidence type="ECO:0000313" key="9">
    <source>
        <dbReference type="EMBL" id="KAJ3185415.1"/>
    </source>
</evidence>
<feature type="compositionally biased region" description="Basic and acidic residues" evidence="6">
    <location>
        <begin position="378"/>
        <end position="396"/>
    </location>
</feature>
<keyword evidence="4" id="KW-0539">Nucleus</keyword>
<feature type="compositionally biased region" description="Polar residues" evidence="6">
    <location>
        <begin position="720"/>
        <end position="729"/>
    </location>
</feature>
<feature type="compositionally biased region" description="Low complexity" evidence="6">
    <location>
        <begin position="127"/>
        <end position="136"/>
    </location>
</feature>
<feature type="region of interest" description="Disordered" evidence="6">
    <location>
        <begin position="601"/>
        <end position="635"/>
    </location>
</feature>
<dbReference type="PROSITE" id="PS51319">
    <property type="entry name" value="TFIIS_N"/>
    <property type="match status" value="1"/>
</dbReference>
<gene>
    <name evidence="9" type="ORF">HDU87_000034</name>
</gene>
<dbReference type="GO" id="GO:0005634">
    <property type="term" value="C:nucleus"/>
    <property type="evidence" value="ECO:0007669"/>
    <property type="project" value="UniProtKB-SubCell"/>
</dbReference>
<dbReference type="Pfam" id="PF08711">
    <property type="entry name" value="Med26"/>
    <property type="match status" value="1"/>
</dbReference>
<feature type="compositionally biased region" description="Basic and acidic residues" evidence="6">
    <location>
        <begin position="351"/>
        <end position="365"/>
    </location>
</feature>
<feature type="region of interest" description="Disordered" evidence="6">
    <location>
        <begin position="472"/>
        <end position="498"/>
    </location>
</feature>
<dbReference type="Gene3D" id="6.10.250.3220">
    <property type="match status" value="1"/>
</dbReference>
<evidence type="ECO:0000256" key="4">
    <source>
        <dbReference type="PROSITE-ProRule" id="PRU00649"/>
    </source>
</evidence>
<feature type="domain" description="C3H1-type" evidence="7">
    <location>
        <begin position="892"/>
        <end position="915"/>
    </location>
</feature>
<dbReference type="InterPro" id="IPR017923">
    <property type="entry name" value="TFIIS_N"/>
</dbReference>
<feature type="zinc finger region" description="C3H1-type" evidence="5">
    <location>
        <begin position="892"/>
        <end position="915"/>
    </location>
</feature>
<evidence type="ECO:0000259" key="7">
    <source>
        <dbReference type="PROSITE" id="PS50103"/>
    </source>
</evidence>
<evidence type="ECO:0000256" key="1">
    <source>
        <dbReference type="ARBA" id="ARBA00022723"/>
    </source>
</evidence>
<feature type="compositionally biased region" description="Polar residues" evidence="6">
    <location>
        <begin position="777"/>
        <end position="795"/>
    </location>
</feature>
<feature type="region of interest" description="Disordered" evidence="6">
    <location>
        <begin position="114"/>
        <end position="169"/>
    </location>
</feature>
<feature type="region of interest" description="Disordered" evidence="6">
    <location>
        <begin position="55"/>
        <end position="77"/>
    </location>
</feature>
<evidence type="ECO:0000313" key="10">
    <source>
        <dbReference type="Proteomes" id="UP001212152"/>
    </source>
</evidence>
<keyword evidence="1 5" id="KW-0479">Metal-binding</keyword>
<dbReference type="EMBL" id="JADGJQ010000001">
    <property type="protein sequence ID" value="KAJ3185415.1"/>
    <property type="molecule type" value="Genomic_DNA"/>
</dbReference>
<evidence type="ECO:0000259" key="8">
    <source>
        <dbReference type="PROSITE" id="PS51319"/>
    </source>
</evidence>
<keyword evidence="3 5" id="KW-0862">Zinc</keyword>
<dbReference type="InterPro" id="IPR000571">
    <property type="entry name" value="Znf_CCCH"/>
</dbReference>
<feature type="compositionally biased region" description="Low complexity" evidence="6">
    <location>
        <begin position="802"/>
        <end position="817"/>
    </location>
</feature>
<evidence type="ECO:0000256" key="2">
    <source>
        <dbReference type="ARBA" id="ARBA00022771"/>
    </source>
</evidence>
<dbReference type="InterPro" id="IPR035441">
    <property type="entry name" value="TFIIS/LEDGF_dom_sf"/>
</dbReference>
<organism evidence="9 10">
    <name type="scientific">Geranomyces variabilis</name>
    <dbReference type="NCBI Taxonomy" id="109894"/>
    <lineage>
        <taxon>Eukaryota</taxon>
        <taxon>Fungi</taxon>
        <taxon>Fungi incertae sedis</taxon>
        <taxon>Chytridiomycota</taxon>
        <taxon>Chytridiomycota incertae sedis</taxon>
        <taxon>Chytridiomycetes</taxon>
        <taxon>Spizellomycetales</taxon>
        <taxon>Powellomycetaceae</taxon>
        <taxon>Geranomyces</taxon>
    </lineage>
</organism>
<dbReference type="Gene3D" id="1.20.930.10">
    <property type="entry name" value="Conserved domain common to transcription factors TFIIS, elongin A, CRSP70"/>
    <property type="match status" value="1"/>
</dbReference>